<reference evidence="1" key="1">
    <citation type="submission" date="2023-01" db="EMBL/GenBank/DDBJ databases">
        <title>New crAssphage isolates infecting Bacteroides cellulosilyticus.</title>
        <authorList>
            <person name="Papudeshi B."/>
            <person name="Vega A.A."/>
            <person name="Souza C."/>
            <person name="Giles S.K."/>
            <person name="Mallawaarachchi V."/>
            <person name="Roach M.J."/>
            <person name="An M."/>
            <person name="Jacobson N."/>
            <person name="McNair K."/>
            <person name="Mora M.F."/>
            <person name="Pastrana K."/>
            <person name="Leigh C."/>
            <person name="Cram C."/>
            <person name="Plewa W.S."/>
            <person name="Grigson S.R."/>
            <person name="Bouras G.S."/>
            <person name="Decewicz P."/>
            <person name="Luque A."/>
            <person name="Droit L."/>
            <person name="Handley S."/>
            <person name="Segall A.M."/>
            <person name="Dinsdale E.A."/>
            <person name="Edwards R.A."/>
        </authorList>
    </citation>
    <scope>NUCLEOTIDE SEQUENCE</scope>
    <source>
        <strain evidence="1">Bc11</strain>
    </source>
</reference>
<evidence type="ECO:0000313" key="2">
    <source>
        <dbReference type="Proteomes" id="UP001269161"/>
    </source>
</evidence>
<dbReference type="Proteomes" id="UP001269161">
    <property type="component" value="Segment"/>
</dbReference>
<keyword evidence="2" id="KW-1185">Reference proteome</keyword>
<accession>A0AAF0D598</accession>
<dbReference type="RefSeq" id="YP_011108680.1">
    <property type="nucleotide sequence ID" value="NC_091965.1"/>
</dbReference>
<sequence>MNRTRKLRRCRLYHTSSKIEITIVEIEDGFKITANKPISIIQTANDNVIVKTYGKM</sequence>
<evidence type="ECO:0000313" key="1">
    <source>
        <dbReference type="EMBL" id="WEU69918.1"/>
    </source>
</evidence>
<proteinExistence type="predicted"/>
<dbReference type="EMBL" id="OQ198719">
    <property type="protein sequence ID" value="WEU69918.1"/>
    <property type="molecule type" value="Genomic_DNA"/>
</dbReference>
<protein>
    <submittedName>
        <fullName evidence="1">Uncharacterized protein</fullName>
    </submittedName>
</protein>
<organism evidence="1 2">
    <name type="scientific">Caudoviricetes sp. 'Rudgehvirus jaberico'</name>
    <dbReference type="NCBI Taxonomy" id="3028515"/>
    <lineage>
        <taxon>Viruses</taxon>
        <taxon>Duplodnaviria</taxon>
        <taxon>Heunggongvirae</taxon>
        <taxon>Uroviricota</taxon>
        <taxon>Caudoviricetes</taxon>
        <taxon>Crassvirales</taxon>
        <taxon>Intestiviridae</taxon>
        <taxon>Crudevirinae</taxon>
    </lineage>
</organism>
<name>A0AAF0D598_9CAUD</name>